<dbReference type="EMBL" id="LN609302">
    <property type="protein sequence ID" value="CEF54789.1"/>
    <property type="molecule type" value="Genomic_DNA"/>
</dbReference>
<sequence length="41" mass="4342">MRGGSFGPVCFFASANRLARLAIGQGWQVWLHGAGLAGPFH</sequence>
<organism evidence="1 2">
    <name type="scientific">Acetobacter ghanensis</name>
    <dbReference type="NCBI Taxonomy" id="431306"/>
    <lineage>
        <taxon>Bacteria</taxon>
        <taxon>Pseudomonadati</taxon>
        <taxon>Pseudomonadota</taxon>
        <taxon>Alphaproteobacteria</taxon>
        <taxon>Acetobacterales</taxon>
        <taxon>Acetobacteraceae</taxon>
        <taxon>Acetobacter</taxon>
    </lineage>
</organism>
<proteinExistence type="predicted"/>
<dbReference type="AlphaFoldDB" id="A0A0U5F2L9"/>
<gene>
    <name evidence="1" type="ORF">AGA_980</name>
</gene>
<evidence type="ECO:0000313" key="2">
    <source>
        <dbReference type="Proteomes" id="UP000068250"/>
    </source>
</evidence>
<protein>
    <submittedName>
        <fullName evidence="1">Uncharacterized protein</fullName>
    </submittedName>
</protein>
<name>A0A0U5F2L9_9PROT</name>
<evidence type="ECO:0000313" key="1">
    <source>
        <dbReference type="EMBL" id="CEF54789.1"/>
    </source>
</evidence>
<reference evidence="2" key="1">
    <citation type="submission" date="2014-09" db="EMBL/GenBank/DDBJ databases">
        <authorList>
            <person name="Illeghems K.G."/>
        </authorList>
    </citation>
    <scope>NUCLEOTIDE SEQUENCE [LARGE SCALE GENOMIC DNA]</scope>
    <source>
        <strain evidence="2">LMG 23848T</strain>
    </source>
</reference>
<accession>A0A0U5F2L9</accession>
<dbReference type="Proteomes" id="UP000068250">
    <property type="component" value="Chromosome I"/>
</dbReference>